<evidence type="ECO:0000313" key="14">
    <source>
        <dbReference type="EMBL" id="KAJ5459433.1"/>
    </source>
</evidence>
<evidence type="ECO:0000256" key="5">
    <source>
        <dbReference type="ARBA" id="ARBA00022490"/>
    </source>
</evidence>
<evidence type="ECO:0000256" key="6">
    <source>
        <dbReference type="ARBA" id="ARBA00022598"/>
    </source>
</evidence>
<dbReference type="InterPro" id="IPR050062">
    <property type="entry name" value="Pro-tRNA_synthetase"/>
</dbReference>
<evidence type="ECO:0000256" key="11">
    <source>
        <dbReference type="ARBA" id="ARBA00029731"/>
    </source>
</evidence>
<comment type="caution">
    <text evidence="14">The sequence shown here is derived from an EMBL/GenBank/DDBJ whole genome shotgun (WGS) entry which is preliminary data.</text>
</comment>
<evidence type="ECO:0000256" key="9">
    <source>
        <dbReference type="ARBA" id="ARBA00022917"/>
    </source>
</evidence>
<keyword evidence="6" id="KW-0436">Ligase</keyword>
<dbReference type="InterPro" id="IPR045864">
    <property type="entry name" value="aa-tRNA-synth_II/BPL/LPL"/>
</dbReference>
<dbReference type="Gene3D" id="3.30.930.10">
    <property type="entry name" value="Bira Bifunctional Protein, Domain 2"/>
    <property type="match status" value="2"/>
</dbReference>
<dbReference type="GO" id="GO:0006433">
    <property type="term" value="P:prolyl-tRNA aminoacylation"/>
    <property type="evidence" value="ECO:0007669"/>
    <property type="project" value="InterPro"/>
</dbReference>
<dbReference type="InterPro" id="IPR002316">
    <property type="entry name" value="Pro-tRNA-ligase_IIa"/>
</dbReference>
<dbReference type="PRINTS" id="PR01046">
    <property type="entry name" value="TRNASYNTHPRO"/>
</dbReference>
<comment type="subcellular location">
    <subcellularLocation>
        <location evidence="1">Cytoplasm</location>
    </subcellularLocation>
</comment>
<reference evidence="14" key="2">
    <citation type="journal article" date="2023" name="IMA Fungus">
        <title>Comparative genomic study of the Penicillium genus elucidates a diverse pangenome and 15 lateral gene transfer events.</title>
        <authorList>
            <person name="Petersen C."/>
            <person name="Sorensen T."/>
            <person name="Nielsen M.R."/>
            <person name="Sondergaard T.E."/>
            <person name="Sorensen J.L."/>
            <person name="Fitzpatrick D.A."/>
            <person name="Frisvad J.C."/>
            <person name="Nielsen K.L."/>
        </authorList>
    </citation>
    <scope>NUCLEOTIDE SEQUENCE</scope>
    <source>
        <strain evidence="14">IBT 17660</strain>
    </source>
</reference>
<accession>A0A9W9WH59</accession>
<gene>
    <name evidence="14" type="ORF">N7530_011377</name>
</gene>
<sequence length="616" mass="67816">MISGIRPLSGRIAGRRLALSLRVQQCNLHVDGRSRVSNIWIPTGGISKKPIDGEKEDANDLLVRAGFLRQAYSGVFHLLPLGLRVQDKLERLIDKHMSSLGASKVSLSSISSQELWKQSGRLTDGSELFRFNDRKDTPFLLAPTHEEEITTLVGNLTTSYKSLPLRVYQISRKYRDEARPRQGLLRGREFIMKDLYTFDYSVNEALKTYDAVKSAYTELFNELKIPYLVAAADSGNMGGSLSHEYHFISPKGEDEVISCSHCDHVYNEELADGKTHSFEESEQNTAPGFQTDDAPVEGGPTISTGMWMAISHDNNTIVRSWHPKFSMQNGATEPVERHINSHAVKAVATAAGIDLDLSVENPPRTVDRPHLYDSQVRVYQRPPLSDLLQQAGCTASDIDYSKLDRFPGTSNKLSLVRVHDGDQCSHCAHGSLTSHSAVELGHTFHLGTRYSKVLNASVSVNSALLEGSSELDAKSSAKEQIVPMQMGCHGIGVSRMISAVANRLADSKGLNWPRAMAPYEVVVVSGKGLEAVADQVYDSLTGDAATPLDVILDDRDKGMGWKLGDADLIGYPIIVVVGNGWKKKETLEVQCRRLDVKEDVSLDGLRTFVESLLAKL</sequence>
<dbReference type="FunFam" id="3.30.930.10:FF:000125">
    <property type="entry name" value="Prolyl-tRNA synthetase"/>
    <property type="match status" value="1"/>
</dbReference>
<evidence type="ECO:0000256" key="10">
    <source>
        <dbReference type="ARBA" id="ARBA00023146"/>
    </source>
</evidence>
<dbReference type="SUPFAM" id="SSF55681">
    <property type="entry name" value="Class II aaRS and biotin synthetases"/>
    <property type="match status" value="1"/>
</dbReference>
<dbReference type="Pfam" id="PF00587">
    <property type="entry name" value="tRNA-synt_2b"/>
    <property type="match status" value="1"/>
</dbReference>
<dbReference type="SUPFAM" id="SSF52954">
    <property type="entry name" value="Class II aaRS ABD-related"/>
    <property type="match status" value="1"/>
</dbReference>
<protein>
    <recommendedName>
        <fullName evidence="4">proline--tRNA ligase</fullName>
        <ecNumber evidence="4">6.1.1.15</ecNumber>
    </recommendedName>
    <alternativeName>
        <fullName evidence="11">Prolyl-tRNA synthetase</fullName>
    </alternativeName>
</protein>
<dbReference type="GO" id="GO:0005524">
    <property type="term" value="F:ATP binding"/>
    <property type="evidence" value="ECO:0007669"/>
    <property type="project" value="UniProtKB-KW"/>
</dbReference>
<dbReference type="GO" id="GO:0005739">
    <property type="term" value="C:mitochondrion"/>
    <property type="evidence" value="ECO:0007669"/>
    <property type="project" value="TreeGrafter"/>
</dbReference>
<dbReference type="Proteomes" id="UP001147760">
    <property type="component" value="Unassembled WGS sequence"/>
</dbReference>
<feature type="domain" description="Aminoacyl-transfer RNA synthetases class-II family profile" evidence="13">
    <location>
        <begin position="69"/>
        <end position="518"/>
    </location>
</feature>
<dbReference type="Gene3D" id="3.40.50.800">
    <property type="entry name" value="Anticodon-binding domain"/>
    <property type="match status" value="1"/>
</dbReference>
<dbReference type="EMBL" id="JAPWDO010000008">
    <property type="protein sequence ID" value="KAJ5459433.1"/>
    <property type="molecule type" value="Genomic_DNA"/>
</dbReference>
<keyword evidence="5" id="KW-0963">Cytoplasm</keyword>
<keyword evidence="15" id="KW-1185">Reference proteome</keyword>
<dbReference type="InterPro" id="IPR044140">
    <property type="entry name" value="ProRS_anticodon_short"/>
</dbReference>
<dbReference type="AlphaFoldDB" id="A0A9W9WH59"/>
<dbReference type="FunFam" id="3.40.50.800:FF:000035">
    <property type="entry name" value="Prolyl-tRNA synthetase"/>
    <property type="match status" value="1"/>
</dbReference>
<evidence type="ECO:0000313" key="15">
    <source>
        <dbReference type="Proteomes" id="UP001147760"/>
    </source>
</evidence>
<comment type="catalytic activity">
    <reaction evidence="12">
        <text>tRNA(Pro) + L-proline + ATP = L-prolyl-tRNA(Pro) + AMP + diphosphate</text>
        <dbReference type="Rhea" id="RHEA:14305"/>
        <dbReference type="Rhea" id="RHEA-COMP:9700"/>
        <dbReference type="Rhea" id="RHEA-COMP:9702"/>
        <dbReference type="ChEBI" id="CHEBI:30616"/>
        <dbReference type="ChEBI" id="CHEBI:33019"/>
        <dbReference type="ChEBI" id="CHEBI:60039"/>
        <dbReference type="ChEBI" id="CHEBI:78442"/>
        <dbReference type="ChEBI" id="CHEBI:78532"/>
        <dbReference type="ChEBI" id="CHEBI:456215"/>
        <dbReference type="EC" id="6.1.1.15"/>
    </reaction>
</comment>
<dbReference type="GO" id="GO:0004827">
    <property type="term" value="F:proline-tRNA ligase activity"/>
    <property type="evidence" value="ECO:0007669"/>
    <property type="project" value="UniProtKB-EC"/>
</dbReference>
<evidence type="ECO:0000259" key="13">
    <source>
        <dbReference type="PROSITE" id="PS50862"/>
    </source>
</evidence>
<keyword evidence="8" id="KW-0067">ATP-binding</keyword>
<comment type="subunit">
    <text evidence="3">Homodimer.</text>
</comment>
<dbReference type="Pfam" id="PF03129">
    <property type="entry name" value="HGTP_anticodon"/>
    <property type="match status" value="1"/>
</dbReference>
<evidence type="ECO:0000256" key="3">
    <source>
        <dbReference type="ARBA" id="ARBA00011738"/>
    </source>
</evidence>
<evidence type="ECO:0000256" key="7">
    <source>
        <dbReference type="ARBA" id="ARBA00022741"/>
    </source>
</evidence>
<dbReference type="PANTHER" id="PTHR42753:SF2">
    <property type="entry name" value="PROLINE--TRNA LIGASE"/>
    <property type="match status" value="1"/>
</dbReference>
<dbReference type="OrthoDB" id="10267474at2759"/>
<dbReference type="PANTHER" id="PTHR42753">
    <property type="entry name" value="MITOCHONDRIAL RIBOSOME PROTEIN L39/PROLYL-TRNA LIGASE FAMILY MEMBER"/>
    <property type="match status" value="1"/>
</dbReference>
<proteinExistence type="inferred from homology"/>
<name>A0A9W9WH59_9EURO</name>
<evidence type="ECO:0000256" key="2">
    <source>
        <dbReference type="ARBA" id="ARBA00008226"/>
    </source>
</evidence>
<dbReference type="InterPro" id="IPR004154">
    <property type="entry name" value="Anticodon-bd"/>
</dbReference>
<dbReference type="PROSITE" id="PS50862">
    <property type="entry name" value="AA_TRNA_LIGASE_II"/>
    <property type="match status" value="1"/>
</dbReference>
<evidence type="ECO:0000256" key="8">
    <source>
        <dbReference type="ARBA" id="ARBA00022840"/>
    </source>
</evidence>
<dbReference type="EC" id="6.1.1.15" evidence="4"/>
<dbReference type="InterPro" id="IPR002314">
    <property type="entry name" value="aa-tRNA-synt_IIb"/>
</dbReference>
<keyword evidence="10" id="KW-0030">Aminoacyl-tRNA synthetase</keyword>
<evidence type="ECO:0000256" key="4">
    <source>
        <dbReference type="ARBA" id="ARBA00012831"/>
    </source>
</evidence>
<evidence type="ECO:0000256" key="12">
    <source>
        <dbReference type="ARBA" id="ARBA00047671"/>
    </source>
</evidence>
<keyword evidence="7" id="KW-0547">Nucleotide-binding</keyword>
<keyword evidence="9" id="KW-0648">Protein biosynthesis</keyword>
<comment type="similarity">
    <text evidence="2">Belongs to the class-II aminoacyl-tRNA synthetase family.</text>
</comment>
<dbReference type="InterPro" id="IPR036621">
    <property type="entry name" value="Anticodon-bd_dom_sf"/>
</dbReference>
<dbReference type="CDD" id="cd00861">
    <property type="entry name" value="ProRS_anticodon_short"/>
    <property type="match status" value="1"/>
</dbReference>
<dbReference type="FunFam" id="3.30.930.10:FF:000066">
    <property type="entry name" value="Proline--tRNA ligase"/>
    <property type="match status" value="1"/>
</dbReference>
<reference evidence="14" key="1">
    <citation type="submission" date="2022-12" db="EMBL/GenBank/DDBJ databases">
        <authorList>
            <person name="Petersen C."/>
        </authorList>
    </citation>
    <scope>NUCLEOTIDE SEQUENCE</scope>
    <source>
        <strain evidence="14">IBT 17660</strain>
    </source>
</reference>
<dbReference type="InterPro" id="IPR006195">
    <property type="entry name" value="aa-tRNA-synth_II"/>
</dbReference>
<organism evidence="14 15">
    <name type="scientific">Penicillium desertorum</name>
    <dbReference type="NCBI Taxonomy" id="1303715"/>
    <lineage>
        <taxon>Eukaryota</taxon>
        <taxon>Fungi</taxon>
        <taxon>Dikarya</taxon>
        <taxon>Ascomycota</taxon>
        <taxon>Pezizomycotina</taxon>
        <taxon>Eurotiomycetes</taxon>
        <taxon>Eurotiomycetidae</taxon>
        <taxon>Eurotiales</taxon>
        <taxon>Aspergillaceae</taxon>
        <taxon>Penicillium</taxon>
    </lineage>
</organism>
<evidence type="ECO:0000256" key="1">
    <source>
        <dbReference type="ARBA" id="ARBA00004496"/>
    </source>
</evidence>